<dbReference type="PANTHER" id="PTHR10039:SF10">
    <property type="entry name" value="NACHT DOMAIN-CONTAINING PROTEIN"/>
    <property type="match status" value="1"/>
</dbReference>
<evidence type="ECO:0000313" key="1">
    <source>
        <dbReference type="EMBL" id="KAL2052979.1"/>
    </source>
</evidence>
<name>A0ABR4B534_9LECA</name>
<dbReference type="Proteomes" id="UP001590951">
    <property type="component" value="Unassembled WGS sequence"/>
</dbReference>
<proteinExistence type="predicted"/>
<dbReference type="EMBL" id="JBHFEH010000023">
    <property type="protein sequence ID" value="KAL2052979.1"/>
    <property type="molecule type" value="Genomic_DNA"/>
</dbReference>
<reference evidence="1 2" key="1">
    <citation type="submission" date="2024-09" db="EMBL/GenBank/DDBJ databases">
        <title>Rethinking Asexuality: The Enigmatic Case of Functional Sexual Genes in Lepraria (Stereocaulaceae).</title>
        <authorList>
            <person name="Doellman M."/>
            <person name="Sun Y."/>
            <person name="Barcenas-Pena A."/>
            <person name="Lumbsch H.T."/>
            <person name="Grewe F."/>
        </authorList>
    </citation>
    <scope>NUCLEOTIDE SEQUENCE [LARGE SCALE GENOMIC DNA]</scope>
    <source>
        <strain evidence="1 2">Grewe 0041</strain>
    </source>
</reference>
<gene>
    <name evidence="1" type="ORF">ABVK25_006616</name>
</gene>
<evidence type="ECO:0000313" key="2">
    <source>
        <dbReference type="Proteomes" id="UP001590951"/>
    </source>
</evidence>
<accession>A0ABR4B534</accession>
<sequence length="197" mass="22454">MSKEKEDRLLKIFKEDLTDLDELRSLFRDVFDASQTTKHILIDGFDKVPRNEREMVFSTLATIDSFSQATVKGFLSSRHDIRNEVDMAFTNYWKRTTSRPKLYGDIATYVDVGIDGKVFEGELTVGNPNLLSETKNVLSDGTYGMFLWVFFQIEDICTQTSDDDIATAIHSLPRDLPETYQRAHAKAVRNSKVAIGK</sequence>
<dbReference type="PANTHER" id="PTHR10039">
    <property type="entry name" value="AMELOGENIN"/>
    <property type="match status" value="1"/>
</dbReference>
<protein>
    <submittedName>
        <fullName evidence="1">Uncharacterized protein</fullName>
    </submittedName>
</protein>
<comment type="caution">
    <text evidence="1">The sequence shown here is derived from an EMBL/GenBank/DDBJ whole genome shotgun (WGS) entry which is preliminary data.</text>
</comment>
<organism evidence="1 2">
    <name type="scientific">Lepraria finkii</name>
    <dbReference type="NCBI Taxonomy" id="1340010"/>
    <lineage>
        <taxon>Eukaryota</taxon>
        <taxon>Fungi</taxon>
        <taxon>Dikarya</taxon>
        <taxon>Ascomycota</taxon>
        <taxon>Pezizomycotina</taxon>
        <taxon>Lecanoromycetes</taxon>
        <taxon>OSLEUM clade</taxon>
        <taxon>Lecanoromycetidae</taxon>
        <taxon>Lecanorales</taxon>
        <taxon>Lecanorineae</taxon>
        <taxon>Stereocaulaceae</taxon>
        <taxon>Lepraria</taxon>
    </lineage>
</organism>
<keyword evidence="2" id="KW-1185">Reference proteome</keyword>